<feature type="transmembrane region" description="Helical" evidence="5">
    <location>
        <begin position="56"/>
        <end position="83"/>
    </location>
</feature>
<dbReference type="GO" id="GO:0016020">
    <property type="term" value="C:membrane"/>
    <property type="evidence" value="ECO:0007669"/>
    <property type="project" value="UniProtKB-SubCell"/>
</dbReference>
<comment type="caution">
    <text evidence="6">The sequence shown here is derived from an EMBL/GenBank/DDBJ whole genome shotgun (WGS) entry which is preliminary data.</text>
</comment>
<feature type="transmembrane region" description="Helical" evidence="5">
    <location>
        <begin position="90"/>
        <end position="113"/>
    </location>
</feature>
<gene>
    <name evidence="6" type="ORF">MEDL_61084</name>
</gene>
<keyword evidence="7" id="KW-1185">Reference proteome</keyword>
<dbReference type="AlphaFoldDB" id="A0A8S3V5I1"/>
<protein>
    <submittedName>
        <fullName evidence="6">Uncharacterized protein</fullName>
    </submittedName>
</protein>
<keyword evidence="4 5" id="KW-0472">Membrane</keyword>
<keyword evidence="3 5" id="KW-1133">Transmembrane helix</keyword>
<dbReference type="EMBL" id="CAJPWZ010002969">
    <property type="protein sequence ID" value="CAG2249308.1"/>
    <property type="molecule type" value="Genomic_DNA"/>
</dbReference>
<dbReference type="Proteomes" id="UP000683360">
    <property type="component" value="Unassembled WGS sequence"/>
</dbReference>
<dbReference type="Pfam" id="PF00822">
    <property type="entry name" value="PMP22_Claudin"/>
    <property type="match status" value="1"/>
</dbReference>
<evidence type="ECO:0000256" key="2">
    <source>
        <dbReference type="ARBA" id="ARBA00022692"/>
    </source>
</evidence>
<evidence type="ECO:0000256" key="1">
    <source>
        <dbReference type="ARBA" id="ARBA00004141"/>
    </source>
</evidence>
<accession>A0A8S3V5I1</accession>
<evidence type="ECO:0000256" key="3">
    <source>
        <dbReference type="ARBA" id="ARBA00022989"/>
    </source>
</evidence>
<evidence type="ECO:0000313" key="6">
    <source>
        <dbReference type="EMBL" id="CAG2249308.1"/>
    </source>
</evidence>
<comment type="subcellular location">
    <subcellularLocation>
        <location evidence="1">Membrane</location>
        <topology evidence="1">Multi-pass membrane protein</topology>
    </subcellularLocation>
</comment>
<keyword evidence="2 5" id="KW-0812">Transmembrane</keyword>
<evidence type="ECO:0000313" key="7">
    <source>
        <dbReference type="Proteomes" id="UP000683360"/>
    </source>
</evidence>
<feature type="transmembrane region" description="Helical" evidence="5">
    <location>
        <begin position="133"/>
        <end position="156"/>
    </location>
</feature>
<reference evidence="6" key="1">
    <citation type="submission" date="2021-03" db="EMBL/GenBank/DDBJ databases">
        <authorList>
            <person name="Bekaert M."/>
        </authorList>
    </citation>
    <scope>NUCLEOTIDE SEQUENCE</scope>
</reference>
<name>A0A8S3V5I1_MYTED</name>
<sequence>MIVIAFVLYSFGNATRFYFTIEYSNKIVNSGLWTRCESDALVKECYNIQIYAVHDWYIMCLVMSAFGFNALIVSIACVGLRLFKFPENKVLRIITPLVVFSAVVFILIGTILFVKNNGDIVTEPYGELSYGYSFAFCISGMCLAALVDIVLIIELIKPKKEY</sequence>
<dbReference type="InterPro" id="IPR004031">
    <property type="entry name" value="PMP22/EMP/MP20/Claudin"/>
</dbReference>
<evidence type="ECO:0000256" key="4">
    <source>
        <dbReference type="ARBA" id="ARBA00023136"/>
    </source>
</evidence>
<proteinExistence type="predicted"/>
<organism evidence="6 7">
    <name type="scientific">Mytilus edulis</name>
    <name type="common">Blue mussel</name>
    <dbReference type="NCBI Taxonomy" id="6550"/>
    <lineage>
        <taxon>Eukaryota</taxon>
        <taxon>Metazoa</taxon>
        <taxon>Spiralia</taxon>
        <taxon>Lophotrochozoa</taxon>
        <taxon>Mollusca</taxon>
        <taxon>Bivalvia</taxon>
        <taxon>Autobranchia</taxon>
        <taxon>Pteriomorphia</taxon>
        <taxon>Mytilida</taxon>
        <taxon>Mytiloidea</taxon>
        <taxon>Mytilidae</taxon>
        <taxon>Mytilinae</taxon>
        <taxon>Mytilus</taxon>
    </lineage>
</organism>
<evidence type="ECO:0000256" key="5">
    <source>
        <dbReference type="SAM" id="Phobius"/>
    </source>
</evidence>
<dbReference type="Gene3D" id="1.20.140.150">
    <property type="match status" value="1"/>
</dbReference>